<evidence type="ECO:0000313" key="1">
    <source>
        <dbReference type="EMBL" id="UZF85712.1"/>
    </source>
</evidence>
<protein>
    <submittedName>
        <fullName evidence="1">Uncharacterized protein</fullName>
    </submittedName>
</protein>
<gene>
    <name evidence="1" type="ORF">NWE54_18045</name>
</gene>
<accession>A0A9E7ZRK2</accession>
<name>A0A9E7ZRK2_9HYPH</name>
<dbReference type="AlphaFoldDB" id="A0A9E7ZRK2"/>
<reference evidence="1" key="1">
    <citation type="submission" date="2022-08" db="EMBL/GenBank/DDBJ databases">
        <title>Complete Genome Sequences of 2 Bosea sp. soil isolates.</title>
        <authorList>
            <person name="Alvarez Arevalo M."/>
            <person name="Sterndorff E.B."/>
            <person name="Faurdal D."/>
            <person name="Joergensen T.S."/>
            <person name="Weber T."/>
        </authorList>
    </citation>
    <scope>NUCLEOTIDE SEQUENCE</scope>
    <source>
        <strain evidence="1">NBC_00436</strain>
    </source>
</reference>
<proteinExistence type="predicted"/>
<sequence>MGQVGRPPFLPKEFRGWALNSAATLETSCPGFILRLLYASNLSRQVFFAVAAEGNLDQPEAFLARIAKRAPDVTADIAHLESGIAQIGRALTLLKPQRALECLYGSCPNGLLGLFGRFGSQPLYGAETYRLAFELFSRPENRHRAKVLGQLAGQVRPEHLLVVAGLADVLVHRATAERVRRSEVQALNSFATMIADLCDATPLAIKQSLDTLAVGTQGVKMTEWVQNWLARQVRLPVDPPIPASDPDFRLRIGGEMSSLGRRLRNCAGQRLGFAFVGDRLLYEWNRDGEQAVIELARLSSGSEVKWYCTDALRARNRRINPVVAVAIQEKLDEYGILYEPLMLRPSPQKPLHDLIDYYVRPAWDEAFDATREAGDDPLDKMLDELEEEIHGQEAA</sequence>
<organism evidence="1">
    <name type="scientific">Bosea sp. NBC_00436</name>
    <dbReference type="NCBI Taxonomy" id="2969620"/>
    <lineage>
        <taxon>Bacteria</taxon>
        <taxon>Pseudomonadati</taxon>
        <taxon>Pseudomonadota</taxon>
        <taxon>Alphaproteobacteria</taxon>
        <taxon>Hyphomicrobiales</taxon>
        <taxon>Boseaceae</taxon>
        <taxon>Bosea</taxon>
    </lineage>
</organism>
<dbReference type="EMBL" id="CP102774">
    <property type="protein sequence ID" value="UZF85712.1"/>
    <property type="molecule type" value="Genomic_DNA"/>
</dbReference>